<sequence>MAARGVDGALARSGPETAGTSESETNRAGNLRFVRRVGDSGRVSVESRGDLPDLARGGVARSVRSAAKRVRSWTPPVLLAVLSAGAFAPLLLSGVGASALVGAGISAVTAVGGSVLADVVKAAVESLGAGGREPSDGDLETELERRFQEVLDAGGESAERLRAEIAGVLREFGLVGTAIEAAVQSGDRELQVALAEGLAGLAAEFSEFSFVLSDVGGQLRAIREGVDQQRAELQIAVDLQYRQATDTRLMLDRLAVIERRTRSEGDQGGAGSAEGVRWRDGSPYKGLATYREADAEVFFGREVVTAQLVSTLSQRLTGPGMVVMTGASGAGKSSLLRAGLFPAIARGDLSESARHWPRLVLDQPTRSPLSHLATLLAGLAGIDAPTVLDALRRAPKDASLLVRQAVDHDARRRELPPEIVPACRMILVVDQFEEVFATGDGEEAASERAAFIAALHAAATVPTGATGTPAALVVIAVRGDVIDRCADHPELVEALQERQFVLGAMTEPELRAAITVPAGAAGLEIEPGLVDTILAELRSPAGGFDAGTLPLLSQTMLTVWEHREGNRLTGRGYALTGGVTHAVATSAEAAFDGLDRDRRDLARRMFQQLTAVSPEARLTRRTVSRTALAEMKGGDDPAEVLEVFAKRRLIVVDTGSVQIAHDALLLKWPRLRQWMEADLTGQALRSQLSDAAEQWNGNDRAPSYLYRGTRLAAIRQAEARWQDDPLTGLAREFLDASAHAENRGRRRRRLTLTALSGLAVAALVLAGLALVQARTAREQERIATARQLVSKAETALDTDPRTALMLNVAAHRIHPDPETYASLQRAITTTPFAGQLTGVKSQVGSIAYSPSGRYLAAGFATGQVMLWDLRDPLRPRALGRPFTAFDSPVTTAAFSSNERRLVTASSAGFATVWDLSDPARPQPVGNPLKGEKYRDGKAQVSRDGTVLATSSKEKPGLQLWDLTDPAGIRRLGPPFAAQGKQLSAIGFSPDGTRIAAAGIDAPVMLWDIERRDRPRLLGRVPVQRDIAYSLSFSADGKLLAVGGSLRGTALWNVSDPARPRPARDLIRVTFFSKATFSPQGPILATTGSRDTGLLLWDVTSPDFPERTERLTAGADDVTMAFSPDGHMVASGGDEGQVTLWNLKRAGHPRPFGAPLVGHKTGRYKEIYSLAMSQDGTMIATGGRDTTVELWDVADRARPRRLGTLTGHTGEGVDAVAFSPDGRTLATGDGKETVILWDLTDRVRPRRLTPSLTGPIGIVRSLLFTPDGKSLLMGGDDGTILWDVRQPGRPRRLARVLSNEGVLGIWRVRDGRTLALLRGSQSRGGPTTEGVMNGTRLWDITNPRHPLQRGPALTGHTKEVVFAAMSPTGDLAATSDADGAVILWDLHDPAHPRRLGDPLVPHGSNAPSVVFAPTTDIMVTGGIDGNAYLWDLGNRILPRQLGTALTDNLDTVGHMVFSANGETLATAGSAGDVVLWDLKPTYELRRHLVETTCLVTGGGLNREQWTRYLPAFDYQNTCTR</sequence>
<dbReference type="Proteomes" id="UP001501442">
    <property type="component" value="Unassembled WGS sequence"/>
</dbReference>
<dbReference type="PROSITE" id="PS50082">
    <property type="entry name" value="WD_REPEATS_2"/>
    <property type="match status" value="9"/>
</dbReference>
<evidence type="ECO:0000256" key="2">
    <source>
        <dbReference type="ARBA" id="ARBA00022737"/>
    </source>
</evidence>
<dbReference type="Pfam" id="PF20703">
    <property type="entry name" value="nSTAND1"/>
    <property type="match status" value="1"/>
</dbReference>
<dbReference type="SUPFAM" id="SSF52540">
    <property type="entry name" value="P-loop containing nucleoside triphosphate hydrolases"/>
    <property type="match status" value="1"/>
</dbReference>
<name>A0ABP8UT08_9ACTN</name>
<reference evidence="7" key="1">
    <citation type="journal article" date="2019" name="Int. J. Syst. Evol. Microbiol.">
        <title>The Global Catalogue of Microorganisms (GCM) 10K type strain sequencing project: providing services to taxonomists for standard genome sequencing and annotation.</title>
        <authorList>
            <consortium name="The Broad Institute Genomics Platform"/>
            <consortium name="The Broad Institute Genome Sequencing Center for Infectious Disease"/>
            <person name="Wu L."/>
            <person name="Ma J."/>
        </authorList>
    </citation>
    <scope>NUCLEOTIDE SEQUENCE [LARGE SCALE GENOMIC DNA]</scope>
    <source>
        <strain evidence="7">JCM 17939</strain>
    </source>
</reference>
<dbReference type="PROSITE" id="PS00678">
    <property type="entry name" value="WD_REPEATS_1"/>
    <property type="match status" value="3"/>
</dbReference>
<feature type="repeat" description="WD" evidence="3">
    <location>
        <begin position="1159"/>
        <end position="1200"/>
    </location>
</feature>
<evidence type="ECO:0000259" key="5">
    <source>
        <dbReference type="Pfam" id="PF20703"/>
    </source>
</evidence>
<feature type="compositionally biased region" description="Polar residues" evidence="4">
    <location>
        <begin position="18"/>
        <end position="28"/>
    </location>
</feature>
<organism evidence="6 7">
    <name type="scientific">Actinoallomurus vinaceus</name>
    <dbReference type="NCBI Taxonomy" id="1080074"/>
    <lineage>
        <taxon>Bacteria</taxon>
        <taxon>Bacillati</taxon>
        <taxon>Actinomycetota</taxon>
        <taxon>Actinomycetes</taxon>
        <taxon>Streptosporangiales</taxon>
        <taxon>Thermomonosporaceae</taxon>
        <taxon>Actinoallomurus</taxon>
    </lineage>
</organism>
<feature type="domain" description="Novel STAND NTPase 1" evidence="5">
    <location>
        <begin position="283"/>
        <end position="702"/>
    </location>
</feature>
<keyword evidence="7" id="KW-1185">Reference proteome</keyword>
<dbReference type="InterPro" id="IPR019775">
    <property type="entry name" value="WD40_repeat_CS"/>
</dbReference>
<dbReference type="CDD" id="cd00200">
    <property type="entry name" value="WD40"/>
    <property type="match status" value="1"/>
</dbReference>
<dbReference type="EMBL" id="BAABHK010000024">
    <property type="protein sequence ID" value="GAA4638817.1"/>
    <property type="molecule type" value="Genomic_DNA"/>
</dbReference>
<comment type="caution">
    <text evidence="6">The sequence shown here is derived from an EMBL/GenBank/DDBJ whole genome shotgun (WGS) entry which is preliminary data.</text>
</comment>
<dbReference type="InterPro" id="IPR049052">
    <property type="entry name" value="nSTAND1"/>
</dbReference>
<dbReference type="Gene3D" id="2.130.10.10">
    <property type="entry name" value="YVTN repeat-like/Quinoprotein amine dehydrogenase"/>
    <property type="match status" value="5"/>
</dbReference>
<keyword evidence="1 3" id="KW-0853">WD repeat</keyword>
<dbReference type="SUPFAM" id="SSF50978">
    <property type="entry name" value="WD40 repeat-like"/>
    <property type="match status" value="2"/>
</dbReference>
<evidence type="ECO:0000256" key="3">
    <source>
        <dbReference type="PROSITE-ProRule" id="PRU00221"/>
    </source>
</evidence>
<feature type="repeat" description="WD" evidence="3">
    <location>
        <begin position="1352"/>
        <end position="1385"/>
    </location>
</feature>
<feature type="repeat" description="WD" evidence="3">
    <location>
        <begin position="975"/>
        <end position="1016"/>
    </location>
</feature>
<dbReference type="SMART" id="SM00320">
    <property type="entry name" value="WD40"/>
    <property type="match status" value="12"/>
</dbReference>
<evidence type="ECO:0000256" key="1">
    <source>
        <dbReference type="ARBA" id="ARBA00022574"/>
    </source>
</evidence>
<dbReference type="InterPro" id="IPR001680">
    <property type="entry name" value="WD40_rpt"/>
</dbReference>
<dbReference type="InterPro" id="IPR036322">
    <property type="entry name" value="WD40_repeat_dom_sf"/>
</dbReference>
<feature type="repeat" description="WD" evidence="3">
    <location>
        <begin position="836"/>
        <end position="870"/>
    </location>
</feature>
<dbReference type="PANTHER" id="PTHR19879">
    <property type="entry name" value="TRANSCRIPTION INITIATION FACTOR TFIID"/>
    <property type="match status" value="1"/>
</dbReference>
<dbReference type="Pfam" id="PF00400">
    <property type="entry name" value="WD40"/>
    <property type="match status" value="7"/>
</dbReference>
<feature type="repeat" description="WD" evidence="3">
    <location>
        <begin position="1444"/>
        <end position="1485"/>
    </location>
</feature>
<proteinExistence type="predicted"/>
<dbReference type="InterPro" id="IPR015943">
    <property type="entry name" value="WD40/YVTN_repeat-like_dom_sf"/>
</dbReference>
<protein>
    <recommendedName>
        <fullName evidence="5">Novel STAND NTPase 1 domain-containing protein</fullName>
    </recommendedName>
</protein>
<feature type="repeat" description="WD" evidence="3">
    <location>
        <begin position="1398"/>
        <end position="1431"/>
    </location>
</feature>
<feature type="region of interest" description="Disordered" evidence="4">
    <location>
        <begin position="920"/>
        <end position="942"/>
    </location>
</feature>
<evidence type="ECO:0000256" key="4">
    <source>
        <dbReference type="SAM" id="MobiDB-lite"/>
    </source>
</evidence>
<evidence type="ECO:0000313" key="6">
    <source>
        <dbReference type="EMBL" id="GAA4638817.1"/>
    </source>
</evidence>
<evidence type="ECO:0000313" key="7">
    <source>
        <dbReference type="Proteomes" id="UP001501442"/>
    </source>
</evidence>
<feature type="region of interest" description="Disordered" evidence="4">
    <location>
        <begin position="1"/>
        <end position="29"/>
    </location>
</feature>
<feature type="repeat" description="WD" evidence="3">
    <location>
        <begin position="882"/>
        <end position="916"/>
    </location>
</feature>
<keyword evidence="2" id="KW-0677">Repeat</keyword>
<dbReference type="InterPro" id="IPR027417">
    <property type="entry name" value="P-loop_NTPase"/>
</dbReference>
<dbReference type="PANTHER" id="PTHR19879:SF9">
    <property type="entry name" value="TRANSCRIPTION INITIATION FACTOR TFIID SUBUNIT 5"/>
    <property type="match status" value="1"/>
</dbReference>
<dbReference type="PROSITE" id="PS50294">
    <property type="entry name" value="WD_REPEATS_REGION"/>
    <property type="match status" value="5"/>
</dbReference>
<feature type="repeat" description="WD" evidence="3">
    <location>
        <begin position="1118"/>
        <end position="1143"/>
    </location>
</feature>
<accession>A0ABP8UT08</accession>
<gene>
    <name evidence="6" type="ORF">GCM10023196_098050</name>
</gene>
<feature type="repeat" description="WD" evidence="3">
    <location>
        <begin position="1212"/>
        <end position="1238"/>
    </location>
</feature>